<dbReference type="Gene3D" id="6.10.140.730">
    <property type="match status" value="1"/>
</dbReference>
<keyword evidence="2" id="KW-0813">Transport</keyword>
<dbReference type="Gene3D" id="2.40.50.320">
    <property type="entry name" value="Copper binding periplasmic protein CusF"/>
    <property type="match status" value="1"/>
</dbReference>
<dbReference type="NCBIfam" id="TIGR01730">
    <property type="entry name" value="RND_mfp"/>
    <property type="match status" value="1"/>
</dbReference>
<evidence type="ECO:0000313" key="9">
    <source>
        <dbReference type="Proteomes" id="UP000198552"/>
    </source>
</evidence>
<dbReference type="Pfam" id="PF25869">
    <property type="entry name" value="3HB_CusB"/>
    <property type="match status" value="1"/>
</dbReference>
<feature type="domain" description="CusB-like beta-barrel" evidence="6">
    <location>
        <begin position="254"/>
        <end position="331"/>
    </location>
</feature>
<dbReference type="Proteomes" id="UP000198552">
    <property type="component" value="Unassembled WGS sequence"/>
</dbReference>
<sequence>MNNSIKKSLLGLTLIVIGITAGWGLAQWRAGTAHVADATAARAGAGATTERKVLYWYDPMSPTQKFDKPGKSPFMDMDLVPKYADEDGEDGSGLSVSPQTVQSLGLRTTEVVQRSVSADVDVVGTVLLNDREVSIVQARAAGFVERVYARAPGDVIAAGAPLADLLLPEWVAAQREFLAVRALKDESLTEAARQRLLLLGMPSSLVAQVERSGEPRGLYTVTVPQGGLVAELMVRQGMTVAAGASLARVNGLSTVWVEVAVPEAQSGPLQVGQAAQVRLAAFPGEELRARVVAILPEANRDTRTVRVRLELPNPGQRLKAGMSGQVALKGNEQSALLVPSEAVIRTGRRALAYVVDGPGKFHPVEVQLGAEIGDQLVVKSGLAAGQQVVASAQFLIDSEASLRGLLPAQAGASTPAQPHGGHGVSTPSAAAANAFTVRGVIEEVSPTELTLAHDAVPALKWPAMTMGFKLADPKLAAGFTPRQTVRFTFAKQGEDYVITAIEGVKP</sequence>
<dbReference type="GO" id="GO:0022857">
    <property type="term" value="F:transmembrane transporter activity"/>
    <property type="evidence" value="ECO:0007669"/>
    <property type="project" value="InterPro"/>
</dbReference>
<keyword evidence="9" id="KW-1185">Reference proteome</keyword>
<reference evidence="9" key="1">
    <citation type="submission" date="2016-10" db="EMBL/GenBank/DDBJ databases">
        <authorList>
            <person name="Varghese N."/>
            <person name="Submissions S."/>
        </authorList>
    </citation>
    <scope>NUCLEOTIDE SEQUENCE [LARGE SCALE GENOMIC DNA]</scope>
    <source>
        <strain evidence="9">EPL6</strain>
    </source>
</reference>
<dbReference type="InterPro" id="IPR021647">
    <property type="entry name" value="CusF_Ec"/>
</dbReference>
<dbReference type="GO" id="GO:0015679">
    <property type="term" value="P:plasma membrane copper ion transport"/>
    <property type="evidence" value="ECO:0007669"/>
    <property type="project" value="TreeGrafter"/>
</dbReference>
<dbReference type="Pfam" id="PF25967">
    <property type="entry name" value="RND-MFP_C"/>
    <property type="match status" value="1"/>
</dbReference>
<feature type="domain" description="CusB-like barrel-sandwich hybrid" evidence="5">
    <location>
        <begin position="133"/>
        <end position="250"/>
    </location>
</feature>
<dbReference type="InterPro" id="IPR042230">
    <property type="entry name" value="CusF_sf"/>
</dbReference>
<dbReference type="RefSeq" id="WP_091570620.1">
    <property type="nucleotide sequence ID" value="NZ_FNHP01000007.1"/>
</dbReference>
<dbReference type="InterPro" id="IPR051909">
    <property type="entry name" value="MFP_Cation_Efflux"/>
</dbReference>
<evidence type="ECO:0000256" key="2">
    <source>
        <dbReference type="ARBA" id="ARBA00022448"/>
    </source>
</evidence>
<dbReference type="GO" id="GO:0016020">
    <property type="term" value="C:membrane"/>
    <property type="evidence" value="ECO:0007669"/>
    <property type="project" value="InterPro"/>
</dbReference>
<evidence type="ECO:0000259" key="3">
    <source>
        <dbReference type="Pfam" id="PF19335"/>
    </source>
</evidence>
<dbReference type="STRING" id="1527607.SAMN05428957_10710"/>
<feature type="domain" description="Heavy metal binding" evidence="3">
    <location>
        <begin position="55"/>
        <end position="82"/>
    </location>
</feature>
<dbReference type="GO" id="GO:0030288">
    <property type="term" value="C:outer membrane-bounded periplasmic space"/>
    <property type="evidence" value="ECO:0007669"/>
    <property type="project" value="TreeGrafter"/>
</dbReference>
<dbReference type="SUPFAM" id="SSF111369">
    <property type="entry name" value="HlyD-like secretion proteins"/>
    <property type="match status" value="1"/>
</dbReference>
<dbReference type="Pfam" id="PF25919">
    <property type="entry name" value="BSH_CusB"/>
    <property type="match status" value="1"/>
</dbReference>
<dbReference type="Gene3D" id="2.40.420.20">
    <property type="match status" value="1"/>
</dbReference>
<dbReference type="Pfam" id="PF19335">
    <property type="entry name" value="HMBD"/>
    <property type="match status" value="1"/>
</dbReference>
<dbReference type="Gene3D" id="2.40.50.100">
    <property type="match status" value="1"/>
</dbReference>
<dbReference type="PANTHER" id="PTHR30097:SF15">
    <property type="entry name" value="CATION EFFLUX SYSTEM PROTEIN CUSB"/>
    <property type="match status" value="1"/>
</dbReference>
<comment type="similarity">
    <text evidence="1">Belongs to the membrane fusion protein (MFP) (TC 8.A.1) family.</text>
</comment>
<name>A0A1G9TUM6_9BURK</name>
<feature type="domain" description="Multidrug resistance protein MdtA-like C-terminal permuted SH3" evidence="7">
    <location>
        <begin position="335"/>
        <end position="391"/>
    </location>
</feature>
<dbReference type="Pfam" id="PF25954">
    <property type="entry name" value="Beta-barrel_RND_2"/>
    <property type="match status" value="1"/>
</dbReference>
<evidence type="ECO:0000313" key="8">
    <source>
        <dbReference type="EMBL" id="SDM51429.1"/>
    </source>
</evidence>
<dbReference type="InterPro" id="IPR045800">
    <property type="entry name" value="HMBD"/>
</dbReference>
<protein>
    <submittedName>
        <fullName evidence="8">Membrane fusion protein, Cu(I)/Ag(I) efflux system</fullName>
    </submittedName>
</protein>
<dbReference type="Pfam" id="PF11604">
    <property type="entry name" value="CusF_Ec"/>
    <property type="match status" value="1"/>
</dbReference>
<dbReference type="InterPro" id="IPR058791">
    <property type="entry name" value="3HB_CusB"/>
</dbReference>
<evidence type="ECO:0000256" key="1">
    <source>
        <dbReference type="ARBA" id="ARBA00009477"/>
    </source>
</evidence>
<dbReference type="EMBL" id="FNHP01000007">
    <property type="protein sequence ID" value="SDM51429.1"/>
    <property type="molecule type" value="Genomic_DNA"/>
</dbReference>
<dbReference type="InterPro" id="IPR058627">
    <property type="entry name" value="MdtA-like_C"/>
</dbReference>
<dbReference type="InterPro" id="IPR058792">
    <property type="entry name" value="Beta-barrel_RND_2"/>
</dbReference>
<dbReference type="FunFam" id="2.40.30.170:FF:000010">
    <property type="entry name" value="Efflux RND transporter periplasmic adaptor subunit"/>
    <property type="match status" value="1"/>
</dbReference>
<evidence type="ECO:0000259" key="4">
    <source>
        <dbReference type="Pfam" id="PF25869"/>
    </source>
</evidence>
<dbReference type="GO" id="GO:0060003">
    <property type="term" value="P:copper ion export"/>
    <property type="evidence" value="ECO:0007669"/>
    <property type="project" value="TreeGrafter"/>
</dbReference>
<dbReference type="InterPro" id="IPR058790">
    <property type="entry name" value="BSH_CusB"/>
</dbReference>
<evidence type="ECO:0000259" key="7">
    <source>
        <dbReference type="Pfam" id="PF25967"/>
    </source>
</evidence>
<proteinExistence type="inferred from homology"/>
<organism evidence="8 9">
    <name type="scientific">Oryzisolibacter propanilivorax</name>
    <dbReference type="NCBI Taxonomy" id="1527607"/>
    <lineage>
        <taxon>Bacteria</taxon>
        <taxon>Pseudomonadati</taxon>
        <taxon>Pseudomonadota</taxon>
        <taxon>Betaproteobacteria</taxon>
        <taxon>Burkholderiales</taxon>
        <taxon>Comamonadaceae</taxon>
        <taxon>Oryzisolibacter</taxon>
    </lineage>
</organism>
<evidence type="ECO:0000259" key="5">
    <source>
        <dbReference type="Pfam" id="PF25919"/>
    </source>
</evidence>
<gene>
    <name evidence="8" type="ORF">SAMN05428957_10710</name>
</gene>
<dbReference type="OrthoDB" id="9806939at2"/>
<dbReference type="AlphaFoldDB" id="A0A1G9TUM6"/>
<dbReference type="InterPro" id="IPR006143">
    <property type="entry name" value="RND_pump_MFP"/>
</dbReference>
<dbReference type="PANTHER" id="PTHR30097">
    <property type="entry name" value="CATION EFFLUX SYSTEM PROTEIN CUSB"/>
    <property type="match status" value="1"/>
</dbReference>
<feature type="domain" description="CusB-like three alpha-helical bundle" evidence="4">
    <location>
        <begin position="169"/>
        <end position="216"/>
    </location>
</feature>
<dbReference type="GO" id="GO:0046914">
    <property type="term" value="F:transition metal ion binding"/>
    <property type="evidence" value="ECO:0007669"/>
    <property type="project" value="TreeGrafter"/>
</dbReference>
<accession>A0A1G9TUM6</accession>
<dbReference type="Gene3D" id="2.40.30.170">
    <property type="match status" value="1"/>
</dbReference>
<evidence type="ECO:0000259" key="6">
    <source>
        <dbReference type="Pfam" id="PF25954"/>
    </source>
</evidence>